<accession>B9R8P8</accession>
<dbReference type="Proteomes" id="UP000008311">
    <property type="component" value="Unassembled WGS sequence"/>
</dbReference>
<dbReference type="AlphaFoldDB" id="B9R8P8"/>
<reference evidence="2" key="1">
    <citation type="journal article" date="2010" name="Nat. Biotechnol.">
        <title>Draft genome sequence of the oilseed species Ricinus communis.</title>
        <authorList>
            <person name="Chan A.P."/>
            <person name="Crabtree J."/>
            <person name="Zhao Q."/>
            <person name="Lorenzi H."/>
            <person name="Orvis J."/>
            <person name="Puiu D."/>
            <person name="Melake-Berhan A."/>
            <person name="Jones K.M."/>
            <person name="Redman J."/>
            <person name="Chen G."/>
            <person name="Cahoon E.B."/>
            <person name="Gedil M."/>
            <person name="Stanke M."/>
            <person name="Haas B.J."/>
            <person name="Wortman J.R."/>
            <person name="Fraser-Liggett C.M."/>
            <person name="Ravel J."/>
            <person name="Rabinowicz P.D."/>
        </authorList>
    </citation>
    <scope>NUCLEOTIDE SEQUENCE [LARGE SCALE GENOMIC DNA]</scope>
    <source>
        <strain evidence="2">cv. Hale</strain>
    </source>
</reference>
<protein>
    <submittedName>
        <fullName evidence="1">Uncharacterized protein</fullName>
    </submittedName>
</protein>
<organism evidence="1 2">
    <name type="scientific">Ricinus communis</name>
    <name type="common">Castor bean</name>
    <dbReference type="NCBI Taxonomy" id="3988"/>
    <lineage>
        <taxon>Eukaryota</taxon>
        <taxon>Viridiplantae</taxon>
        <taxon>Streptophyta</taxon>
        <taxon>Embryophyta</taxon>
        <taxon>Tracheophyta</taxon>
        <taxon>Spermatophyta</taxon>
        <taxon>Magnoliopsida</taxon>
        <taxon>eudicotyledons</taxon>
        <taxon>Gunneridae</taxon>
        <taxon>Pentapetalae</taxon>
        <taxon>rosids</taxon>
        <taxon>fabids</taxon>
        <taxon>Malpighiales</taxon>
        <taxon>Euphorbiaceae</taxon>
        <taxon>Acalyphoideae</taxon>
        <taxon>Acalypheae</taxon>
        <taxon>Ricinus</taxon>
    </lineage>
</organism>
<sequence>MEEPSSSPTPLLTPFSMGNFNLSHRSFECPEPTARSFDIWPLVKVEILQFHCSTTSYLVLLSKNNRGWFLDWRSQWYFRHCT</sequence>
<proteinExistence type="predicted"/>
<evidence type="ECO:0000313" key="1">
    <source>
        <dbReference type="EMBL" id="EEF52878.1"/>
    </source>
</evidence>
<keyword evidence="2" id="KW-1185">Reference proteome</keyword>
<gene>
    <name evidence="1" type="ORF">RCOM_1601470</name>
</gene>
<evidence type="ECO:0000313" key="2">
    <source>
        <dbReference type="Proteomes" id="UP000008311"/>
    </source>
</evidence>
<dbReference type="InParanoid" id="B9R8P8"/>
<dbReference type="EMBL" id="EQ973772">
    <property type="protein sequence ID" value="EEF52878.1"/>
    <property type="molecule type" value="Genomic_DNA"/>
</dbReference>
<name>B9R8P8_RICCO</name>